<dbReference type="PROSITE" id="PS01091">
    <property type="entry name" value="TATD_3"/>
    <property type="match status" value="1"/>
</dbReference>
<feature type="binding site" evidence="5">
    <location>
        <position position="146"/>
    </location>
    <ligand>
        <name>a divalent metal cation</name>
        <dbReference type="ChEBI" id="CHEBI:60240"/>
        <label>2</label>
    </ligand>
</feature>
<dbReference type="GeneID" id="25906494"/>
<accession>A0A0L0FXZ3</accession>
<dbReference type="SUPFAM" id="SSF51556">
    <property type="entry name" value="Metallo-dependent hydrolases"/>
    <property type="match status" value="1"/>
</dbReference>
<sequence>MMQRARTAGVVHMIVTGGSVSDAKKALELAKTNDMLTCTVGCHPTRCSEFLKDGDGESGGPERYYQQLEELIKAGGTKVVAIGECGLDYDRLHFCPKETQLVYFEKQIELAVNSGLPMFLHCRAAHADFLDIMRRHHGRISGGVVHSFDGTEVEAAEFIKMGLFIGINGCSLKTPESLTVLKSIPVEKLMIETDAPWCDIRRTHASFEHTDVSSLPVQKKKERWEHGCMIKGRNEPCTLRNVLEVVASVKGLDIFDAAECIFKTTNDLFFPAEAKK</sequence>
<dbReference type="PIRSF" id="PIRSF005902">
    <property type="entry name" value="DNase_TatD"/>
    <property type="match status" value="1"/>
</dbReference>
<name>A0A0L0FXZ3_9EUKA</name>
<dbReference type="Proteomes" id="UP000054560">
    <property type="component" value="Unassembled WGS sequence"/>
</dbReference>
<proteinExistence type="inferred from homology"/>
<evidence type="ECO:0000313" key="7">
    <source>
        <dbReference type="Proteomes" id="UP000054560"/>
    </source>
</evidence>
<organism evidence="6 7">
    <name type="scientific">Sphaeroforma arctica JP610</name>
    <dbReference type="NCBI Taxonomy" id="667725"/>
    <lineage>
        <taxon>Eukaryota</taxon>
        <taxon>Ichthyosporea</taxon>
        <taxon>Ichthyophonida</taxon>
        <taxon>Sphaeroforma</taxon>
    </lineage>
</organism>
<dbReference type="InterPro" id="IPR018228">
    <property type="entry name" value="DNase_TatD-rel_CS"/>
</dbReference>
<dbReference type="InterPro" id="IPR001130">
    <property type="entry name" value="TatD-like"/>
</dbReference>
<dbReference type="GO" id="GO:0005829">
    <property type="term" value="C:cytosol"/>
    <property type="evidence" value="ECO:0007669"/>
    <property type="project" value="TreeGrafter"/>
</dbReference>
<evidence type="ECO:0000313" key="6">
    <source>
        <dbReference type="EMBL" id="KNC81700.1"/>
    </source>
</evidence>
<protein>
    <submittedName>
        <fullName evidence="6">Deoxyribonuclease TATDN1</fullName>
    </submittedName>
</protein>
<dbReference type="OrthoDB" id="6079689at2759"/>
<dbReference type="InterPro" id="IPR032466">
    <property type="entry name" value="Metal_Hydrolase"/>
</dbReference>
<dbReference type="GO" id="GO:0046872">
    <property type="term" value="F:metal ion binding"/>
    <property type="evidence" value="ECO:0007669"/>
    <property type="project" value="UniProtKB-KW"/>
</dbReference>
<evidence type="ECO:0000256" key="5">
    <source>
        <dbReference type="PIRSR" id="PIRSR005902-1"/>
    </source>
</evidence>
<keyword evidence="2" id="KW-0540">Nuclease</keyword>
<feature type="binding site" evidence="5">
    <location>
        <position position="121"/>
    </location>
    <ligand>
        <name>a divalent metal cation</name>
        <dbReference type="ChEBI" id="CHEBI:60240"/>
        <label>2</label>
    </ligand>
</feature>
<evidence type="ECO:0000256" key="3">
    <source>
        <dbReference type="ARBA" id="ARBA00022723"/>
    </source>
</evidence>
<evidence type="ECO:0000256" key="1">
    <source>
        <dbReference type="ARBA" id="ARBA00009275"/>
    </source>
</evidence>
<dbReference type="CDD" id="cd01310">
    <property type="entry name" value="TatD_DNAse"/>
    <property type="match status" value="1"/>
</dbReference>
<evidence type="ECO:0000256" key="4">
    <source>
        <dbReference type="ARBA" id="ARBA00022801"/>
    </source>
</evidence>
<keyword evidence="3 5" id="KW-0479">Metal-binding</keyword>
<feature type="binding site" evidence="5">
    <location>
        <position position="84"/>
    </location>
    <ligand>
        <name>a divalent metal cation</name>
        <dbReference type="ChEBI" id="CHEBI:60240"/>
        <label>1</label>
    </ligand>
</feature>
<evidence type="ECO:0000256" key="2">
    <source>
        <dbReference type="ARBA" id="ARBA00022722"/>
    </source>
</evidence>
<gene>
    <name evidence="6" type="ORF">SARC_05990</name>
</gene>
<dbReference type="PANTHER" id="PTHR10060">
    <property type="entry name" value="TATD FAMILY DEOXYRIBONUCLEASE"/>
    <property type="match status" value="1"/>
</dbReference>
<keyword evidence="4" id="KW-0378">Hydrolase</keyword>
<dbReference type="Gene3D" id="3.20.20.140">
    <property type="entry name" value="Metal-dependent hydrolases"/>
    <property type="match status" value="1"/>
</dbReference>
<dbReference type="Pfam" id="PF01026">
    <property type="entry name" value="TatD_DNase"/>
    <property type="match status" value="1"/>
</dbReference>
<feature type="binding site" evidence="5">
    <location>
        <position position="194"/>
    </location>
    <ligand>
        <name>a divalent metal cation</name>
        <dbReference type="ChEBI" id="CHEBI:60240"/>
        <label>1</label>
    </ligand>
</feature>
<dbReference type="AlphaFoldDB" id="A0A0L0FXZ3"/>
<reference evidence="6 7" key="1">
    <citation type="submission" date="2011-02" db="EMBL/GenBank/DDBJ databases">
        <title>The Genome Sequence of Sphaeroforma arctica JP610.</title>
        <authorList>
            <consortium name="The Broad Institute Genome Sequencing Platform"/>
            <person name="Russ C."/>
            <person name="Cuomo C."/>
            <person name="Young S.K."/>
            <person name="Zeng Q."/>
            <person name="Gargeya S."/>
            <person name="Alvarado L."/>
            <person name="Berlin A."/>
            <person name="Chapman S.B."/>
            <person name="Chen Z."/>
            <person name="Freedman E."/>
            <person name="Gellesch M."/>
            <person name="Goldberg J."/>
            <person name="Griggs A."/>
            <person name="Gujja S."/>
            <person name="Heilman E."/>
            <person name="Heiman D."/>
            <person name="Howarth C."/>
            <person name="Mehta T."/>
            <person name="Neiman D."/>
            <person name="Pearson M."/>
            <person name="Roberts A."/>
            <person name="Saif S."/>
            <person name="Shea T."/>
            <person name="Shenoy N."/>
            <person name="Sisk P."/>
            <person name="Stolte C."/>
            <person name="Sykes S."/>
            <person name="White J."/>
            <person name="Yandava C."/>
            <person name="Burger G."/>
            <person name="Gray M.W."/>
            <person name="Holland P.W.H."/>
            <person name="King N."/>
            <person name="Lang F.B.F."/>
            <person name="Roger A.J."/>
            <person name="Ruiz-Trillo I."/>
            <person name="Haas B."/>
            <person name="Nusbaum C."/>
            <person name="Birren B."/>
        </authorList>
    </citation>
    <scope>NUCLEOTIDE SEQUENCE [LARGE SCALE GENOMIC DNA]</scope>
    <source>
        <strain evidence="6 7">JP610</strain>
    </source>
</reference>
<dbReference type="EMBL" id="KQ242006">
    <property type="protein sequence ID" value="KNC81700.1"/>
    <property type="molecule type" value="Genomic_DNA"/>
</dbReference>
<dbReference type="STRING" id="667725.A0A0L0FXZ3"/>
<dbReference type="RefSeq" id="XP_014155602.1">
    <property type="nucleotide sequence ID" value="XM_014300127.1"/>
</dbReference>
<dbReference type="eggNOG" id="KOG3020">
    <property type="taxonomic scope" value="Eukaryota"/>
</dbReference>
<dbReference type="GO" id="GO:0008296">
    <property type="term" value="F:3'-5'-DNA exonuclease activity"/>
    <property type="evidence" value="ECO:0007669"/>
    <property type="project" value="TreeGrafter"/>
</dbReference>
<keyword evidence="7" id="KW-1185">Reference proteome</keyword>
<dbReference type="InterPro" id="IPR050891">
    <property type="entry name" value="TatD-type_Hydrolase"/>
</dbReference>
<dbReference type="PANTHER" id="PTHR10060:SF15">
    <property type="entry name" value="DEOXYRIBONUCLEASE TATDN1"/>
    <property type="match status" value="1"/>
</dbReference>
<comment type="similarity">
    <text evidence="1">Belongs to the metallo-dependent hydrolases superfamily. TatD-type hydrolase family.</text>
</comment>